<dbReference type="GO" id="GO:0030288">
    <property type="term" value="C:outer membrane-bounded periplasmic space"/>
    <property type="evidence" value="ECO:0007669"/>
    <property type="project" value="TreeGrafter"/>
</dbReference>
<dbReference type="GO" id="GO:0030973">
    <property type="term" value="F:molybdate ion binding"/>
    <property type="evidence" value="ECO:0007669"/>
    <property type="project" value="TreeGrafter"/>
</dbReference>
<keyword evidence="3 6" id="KW-0479">Metal-binding</keyword>
<keyword evidence="8" id="KW-1185">Reference proteome</keyword>
<dbReference type="Proteomes" id="UP000501939">
    <property type="component" value="Chromosome"/>
</dbReference>
<proteinExistence type="inferred from homology"/>
<comment type="subunit">
    <text evidence="5">The complex is composed of two ATP-binding proteins (ModC), two transmembrane proteins (ModB) and a solute-binding protein (ModA).</text>
</comment>
<comment type="similarity">
    <text evidence="1">Belongs to the bacterial solute-binding protein ModA family.</text>
</comment>
<evidence type="ECO:0000256" key="4">
    <source>
        <dbReference type="ARBA" id="ARBA00022729"/>
    </source>
</evidence>
<evidence type="ECO:0000256" key="6">
    <source>
        <dbReference type="PIRSR" id="PIRSR004846-1"/>
    </source>
</evidence>
<dbReference type="Pfam" id="PF13531">
    <property type="entry name" value="SBP_bac_11"/>
    <property type="match status" value="1"/>
</dbReference>
<dbReference type="Gene3D" id="3.40.190.10">
    <property type="entry name" value="Periplasmic binding protein-like II"/>
    <property type="match status" value="2"/>
</dbReference>
<evidence type="ECO:0000256" key="1">
    <source>
        <dbReference type="ARBA" id="ARBA00009175"/>
    </source>
</evidence>
<gene>
    <name evidence="7" type="primary">modA</name>
    <name evidence="7" type="ORF">G8D99_08280</name>
</gene>
<dbReference type="EMBL" id="CP049916">
    <property type="protein sequence ID" value="QIO09006.1"/>
    <property type="molecule type" value="Genomic_DNA"/>
</dbReference>
<dbReference type="RefSeq" id="WP_166324341.1">
    <property type="nucleotide sequence ID" value="NZ_CP049916.1"/>
</dbReference>
<feature type="binding site" evidence="6">
    <location>
        <position position="30"/>
    </location>
    <ligand>
        <name>molybdate</name>
        <dbReference type="ChEBI" id="CHEBI:36264"/>
    </ligand>
</feature>
<evidence type="ECO:0000256" key="2">
    <source>
        <dbReference type="ARBA" id="ARBA00022505"/>
    </source>
</evidence>
<evidence type="ECO:0000256" key="5">
    <source>
        <dbReference type="ARBA" id="ARBA00062515"/>
    </source>
</evidence>
<reference evidence="7 8" key="1">
    <citation type="submission" date="2020-03" db="EMBL/GenBank/DDBJ databases">
        <authorList>
            <person name="Zhu W."/>
        </authorList>
    </citation>
    <scope>NUCLEOTIDE SEQUENCE [LARGE SCALE GENOMIC DNA]</scope>
    <source>
        <strain evidence="7 8">185</strain>
    </source>
</reference>
<sequence>MKWLQRLPIILYLGINSTYAATVKVYAAASLSSALNDISKLYQKQYPNTKIIGVYGASSQLAKHIEARAPSDLFLSADQDWMQYLIGKNKVQANHVHLLLSNQLVLIQTKGKPIAFQPSAAFNFAQSLQGRLCTGQMESVPLGKYAKQSLSQLQWLSSLKGRIVEADDARAALAFVERGECRLGIVYKTDALMSHKMQIVGAFPTNSHHPIEYPIALTRQGQKNKAAQQFSQFLQTNAQVKLIFKRYGFLLPDKSLG</sequence>
<dbReference type="GO" id="GO:0046872">
    <property type="term" value="F:metal ion binding"/>
    <property type="evidence" value="ECO:0007669"/>
    <property type="project" value="UniProtKB-KW"/>
</dbReference>
<evidence type="ECO:0000256" key="3">
    <source>
        <dbReference type="ARBA" id="ARBA00022723"/>
    </source>
</evidence>
<name>A0A6G8S461_9GAMM</name>
<organism evidence="7 8">
    <name type="scientific">Acinetobacter lanii</name>
    <dbReference type="NCBI Taxonomy" id="2715163"/>
    <lineage>
        <taxon>Bacteria</taxon>
        <taxon>Pseudomonadati</taxon>
        <taxon>Pseudomonadota</taxon>
        <taxon>Gammaproteobacteria</taxon>
        <taxon>Moraxellales</taxon>
        <taxon>Moraxellaceae</taxon>
        <taxon>Acinetobacter</taxon>
    </lineage>
</organism>
<dbReference type="GO" id="GO:1901359">
    <property type="term" value="F:tungstate binding"/>
    <property type="evidence" value="ECO:0007669"/>
    <property type="project" value="UniProtKB-ARBA"/>
</dbReference>
<dbReference type="AlphaFoldDB" id="A0A6G8S461"/>
<dbReference type="InterPro" id="IPR005950">
    <property type="entry name" value="ModA"/>
</dbReference>
<keyword evidence="4" id="KW-0732">Signal</keyword>
<dbReference type="SUPFAM" id="SSF53850">
    <property type="entry name" value="Periplasmic binding protein-like II"/>
    <property type="match status" value="1"/>
</dbReference>
<dbReference type="InterPro" id="IPR050682">
    <property type="entry name" value="ModA/WtpA"/>
</dbReference>
<feature type="binding site" evidence="6">
    <location>
        <position position="187"/>
    </location>
    <ligand>
        <name>molybdate</name>
        <dbReference type="ChEBI" id="CHEBI:36264"/>
    </ligand>
</feature>
<evidence type="ECO:0000313" key="7">
    <source>
        <dbReference type="EMBL" id="QIO09006.1"/>
    </source>
</evidence>
<accession>A0A6G8S461</accession>
<dbReference type="FunFam" id="3.40.190.10:FF:000035">
    <property type="entry name" value="Molybdate ABC transporter substrate-binding protein"/>
    <property type="match status" value="1"/>
</dbReference>
<feature type="binding site" evidence="6">
    <location>
        <position position="58"/>
    </location>
    <ligand>
        <name>molybdate</name>
        <dbReference type="ChEBI" id="CHEBI:36264"/>
    </ligand>
</feature>
<evidence type="ECO:0000313" key="8">
    <source>
        <dbReference type="Proteomes" id="UP000501939"/>
    </source>
</evidence>
<protein>
    <submittedName>
        <fullName evidence="7">Molybdate ABC transporter substrate-binding protein</fullName>
    </submittedName>
</protein>
<dbReference type="PIRSF" id="PIRSF004846">
    <property type="entry name" value="ModA"/>
    <property type="match status" value="1"/>
</dbReference>
<dbReference type="NCBIfam" id="TIGR01256">
    <property type="entry name" value="modA"/>
    <property type="match status" value="1"/>
</dbReference>
<dbReference type="GO" id="GO:0015689">
    <property type="term" value="P:molybdate ion transport"/>
    <property type="evidence" value="ECO:0007669"/>
    <property type="project" value="InterPro"/>
</dbReference>
<dbReference type="PANTHER" id="PTHR30632:SF17">
    <property type="entry name" value="MOLYBDATE-BINDING PROTEIN MODA"/>
    <property type="match status" value="1"/>
</dbReference>
<dbReference type="KEGG" id="alj:G8D99_08280"/>
<dbReference type="PANTHER" id="PTHR30632">
    <property type="entry name" value="MOLYBDATE-BINDING PERIPLASMIC PROTEIN"/>
    <property type="match status" value="1"/>
</dbReference>
<keyword evidence="2 6" id="KW-0500">Molybdenum</keyword>